<comment type="function">
    <text evidence="7">Component of the SMC5-SMC6 complex, that promotes sister chromatid alignment after DNA damage and facilitates double-stranded DNA breaks (DSBs) repair via homologous recombination between sister chromatids.</text>
</comment>
<dbReference type="EMBL" id="PKMF04000038">
    <property type="protein sequence ID" value="KAK7856227.1"/>
    <property type="molecule type" value="Genomic_DNA"/>
</dbReference>
<feature type="domain" description="Non-structural maintenance of chromosome element 4 C-terminal" evidence="9">
    <location>
        <begin position="252"/>
        <end position="350"/>
    </location>
</feature>
<dbReference type="AlphaFoldDB" id="A0AAW0M076"/>
<comment type="subunit">
    <text evidence="7">Component of the SMC5-SMC6 complex.</text>
</comment>
<evidence type="ECO:0000256" key="6">
    <source>
        <dbReference type="ARBA" id="ARBA00023242"/>
    </source>
</evidence>
<feature type="transmembrane region" description="Helical" evidence="8">
    <location>
        <begin position="296"/>
        <end position="315"/>
    </location>
</feature>
<dbReference type="PANTHER" id="PTHR16140">
    <property type="entry name" value="NON-STRUCTURAL MAINTENANCE OF CHROMOSOMES ELEMENT 4"/>
    <property type="match status" value="1"/>
</dbReference>
<organism evidence="10 11">
    <name type="scientific">Quercus suber</name>
    <name type="common">Cork oak</name>
    <dbReference type="NCBI Taxonomy" id="58331"/>
    <lineage>
        <taxon>Eukaryota</taxon>
        <taxon>Viridiplantae</taxon>
        <taxon>Streptophyta</taxon>
        <taxon>Embryophyta</taxon>
        <taxon>Tracheophyta</taxon>
        <taxon>Spermatophyta</taxon>
        <taxon>Magnoliopsida</taxon>
        <taxon>eudicotyledons</taxon>
        <taxon>Gunneridae</taxon>
        <taxon>Pentapetalae</taxon>
        <taxon>rosids</taxon>
        <taxon>fabids</taxon>
        <taxon>Fagales</taxon>
        <taxon>Fagaceae</taxon>
        <taxon>Quercus</taxon>
    </lineage>
</organism>
<dbReference type="GO" id="GO:0005634">
    <property type="term" value="C:nucleus"/>
    <property type="evidence" value="ECO:0007669"/>
    <property type="project" value="UniProtKB-SubCell"/>
</dbReference>
<reference evidence="10 11" key="1">
    <citation type="journal article" date="2018" name="Sci. Data">
        <title>The draft genome sequence of cork oak.</title>
        <authorList>
            <person name="Ramos A.M."/>
            <person name="Usie A."/>
            <person name="Barbosa P."/>
            <person name="Barros P.M."/>
            <person name="Capote T."/>
            <person name="Chaves I."/>
            <person name="Simoes F."/>
            <person name="Abreu I."/>
            <person name="Carrasquinho I."/>
            <person name="Faro C."/>
            <person name="Guimaraes J.B."/>
            <person name="Mendonca D."/>
            <person name="Nobrega F."/>
            <person name="Rodrigues L."/>
            <person name="Saibo N.J.M."/>
            <person name="Varela M.C."/>
            <person name="Egas C."/>
            <person name="Matos J."/>
            <person name="Miguel C.M."/>
            <person name="Oliveira M.M."/>
            <person name="Ricardo C.P."/>
            <person name="Goncalves S."/>
        </authorList>
    </citation>
    <scope>NUCLEOTIDE SEQUENCE [LARGE SCALE GENOMIC DNA]</scope>
    <source>
        <strain evidence="11">cv. HL8</strain>
    </source>
</reference>
<dbReference type="GO" id="GO:0030915">
    <property type="term" value="C:Smc5-Smc6 complex"/>
    <property type="evidence" value="ECO:0007669"/>
    <property type="project" value="UniProtKB-UniRule"/>
</dbReference>
<keyword evidence="3 7" id="KW-0227">DNA damage</keyword>
<evidence type="ECO:0000313" key="11">
    <source>
        <dbReference type="Proteomes" id="UP000237347"/>
    </source>
</evidence>
<dbReference type="GO" id="GO:0006281">
    <property type="term" value="P:DNA repair"/>
    <property type="evidence" value="ECO:0007669"/>
    <property type="project" value="UniProtKB-UniRule"/>
</dbReference>
<dbReference type="Proteomes" id="UP000237347">
    <property type="component" value="Unassembled WGS sequence"/>
</dbReference>
<keyword evidence="8" id="KW-0472">Membrane</keyword>
<comment type="subcellular location">
    <subcellularLocation>
        <location evidence="1 7">Nucleus</location>
    </subcellularLocation>
</comment>
<accession>A0AAW0M076</accession>
<comment type="caution">
    <text evidence="10">The sequence shown here is derived from an EMBL/GenBank/DDBJ whole genome shotgun (WGS) entry which is preliminary data.</text>
</comment>
<feature type="transmembrane region" description="Helical" evidence="8">
    <location>
        <begin position="166"/>
        <end position="182"/>
    </location>
</feature>
<keyword evidence="8" id="KW-0812">Transmembrane</keyword>
<dbReference type="InterPro" id="IPR027786">
    <property type="entry name" value="Nse4/EID"/>
</dbReference>
<keyword evidence="5 7" id="KW-0234">DNA repair</keyword>
<protein>
    <recommendedName>
        <fullName evidence="7">Non-structural maintenance of chromosomes element 4</fullName>
    </recommendedName>
</protein>
<evidence type="ECO:0000256" key="7">
    <source>
        <dbReference type="RuleBase" id="RU365071"/>
    </source>
</evidence>
<evidence type="ECO:0000313" key="10">
    <source>
        <dbReference type="EMBL" id="KAK7856227.1"/>
    </source>
</evidence>
<evidence type="ECO:0000256" key="3">
    <source>
        <dbReference type="ARBA" id="ARBA00022763"/>
    </source>
</evidence>
<keyword evidence="4 7" id="KW-0233">DNA recombination</keyword>
<gene>
    <name evidence="10" type="primary">NSE4A_2</name>
    <name evidence="10" type="ORF">CFP56_024440</name>
</gene>
<comment type="similarity">
    <text evidence="2 7">Belongs to the NSE4 family.</text>
</comment>
<keyword evidence="8" id="KW-1133">Transmembrane helix</keyword>
<keyword evidence="6 7" id="KW-0539">Nucleus</keyword>
<evidence type="ECO:0000256" key="4">
    <source>
        <dbReference type="ARBA" id="ARBA00023172"/>
    </source>
</evidence>
<evidence type="ECO:0000256" key="5">
    <source>
        <dbReference type="ARBA" id="ARBA00023204"/>
    </source>
</evidence>
<keyword evidence="11" id="KW-1185">Reference proteome</keyword>
<dbReference type="InterPro" id="IPR014854">
    <property type="entry name" value="Nse4_C"/>
</dbReference>
<dbReference type="Pfam" id="PF08743">
    <property type="entry name" value="Nse4_C"/>
    <property type="match status" value="1"/>
</dbReference>
<evidence type="ECO:0000256" key="8">
    <source>
        <dbReference type="SAM" id="Phobius"/>
    </source>
</evidence>
<evidence type="ECO:0000259" key="9">
    <source>
        <dbReference type="Pfam" id="PF08743"/>
    </source>
</evidence>
<evidence type="ECO:0000256" key="1">
    <source>
        <dbReference type="ARBA" id="ARBA00004123"/>
    </source>
</evidence>
<evidence type="ECO:0000256" key="2">
    <source>
        <dbReference type="ARBA" id="ARBA00008997"/>
    </source>
</evidence>
<dbReference type="PANTHER" id="PTHR16140:SF0">
    <property type="entry name" value="NON-STRUCTURAL MAINTENANCE OF CHROMOSOMES ELEMENT 4"/>
    <property type="match status" value="1"/>
</dbReference>
<name>A0AAW0M076_QUESU</name>
<sequence length="401" mass="45743">MRIATAQGIACGSPELEVGVRSAVCNQRETDFRTLRLNYLAFKDSVIGMNIHSLLSSTVDKLFVLILLLGNLKILVYGAGKNQAERDEFDDFSSIISNVEKLHQQVLKYTHFPLFAVQKPREQISDAEILLDLTRTLFSSLKSSQNPNSISKFIGGLMQQYAQKSYYIRFLLFMILVYYRLVPMDTKPTKRMSTIQRKRQRAVKVVCPDEVALYVTLLCAWKIVEEPAADRKTDTEKNVITMFETLKKQKCIPLERLVLNRSSFSQTLENIFALSFLVKDGRSEITVDDEGTHLNFFLIIFSVAIIKLPGAFFCLKSAPRNGPKALAIANGEVSYHHFVLRFDYKDWRQGKPSFTERFCSGLVNKDEVNENGDENDISKREVTTGNWFITDTLFISLLKVQ</sequence>
<dbReference type="GO" id="GO:0006310">
    <property type="term" value="P:DNA recombination"/>
    <property type="evidence" value="ECO:0007669"/>
    <property type="project" value="UniProtKB-UniRule"/>
</dbReference>
<proteinExistence type="inferred from homology"/>